<keyword evidence="2" id="KW-0805">Transcription regulation</keyword>
<dbReference type="PANTHER" id="PTHR35807">
    <property type="entry name" value="TRANSCRIPTIONAL REGULATOR REDD-RELATED"/>
    <property type="match status" value="1"/>
</dbReference>
<keyword evidence="5" id="KW-0802">TPR repeat</keyword>
<dbReference type="InterPro" id="IPR019734">
    <property type="entry name" value="TPR_rpt"/>
</dbReference>
<dbReference type="Gene3D" id="1.25.40.10">
    <property type="entry name" value="Tetratricopeptide repeat domain"/>
    <property type="match status" value="2"/>
</dbReference>
<keyword evidence="3 6" id="KW-0238">DNA-binding</keyword>
<comment type="caution">
    <text evidence="9">The sequence shown here is derived from an EMBL/GenBank/DDBJ whole genome shotgun (WGS) entry which is preliminary data.</text>
</comment>
<dbReference type="Gene3D" id="3.40.50.300">
    <property type="entry name" value="P-loop containing nucleotide triphosphate hydrolases"/>
    <property type="match status" value="1"/>
</dbReference>
<dbReference type="RefSeq" id="WP_182838879.1">
    <property type="nucleotide sequence ID" value="NZ_BAAABQ010000073.1"/>
</dbReference>
<dbReference type="InterPro" id="IPR051677">
    <property type="entry name" value="AfsR-DnrI-RedD_regulator"/>
</dbReference>
<reference evidence="9 10" key="1">
    <citation type="submission" date="2020-08" db="EMBL/GenBank/DDBJ databases">
        <title>Genomic Encyclopedia of Archaeal and Bacterial Type Strains, Phase II (KMG-II): from individual species to whole genera.</title>
        <authorList>
            <person name="Goeker M."/>
        </authorList>
    </citation>
    <scope>NUCLEOTIDE SEQUENCE [LARGE SCALE GENOMIC DNA]</scope>
    <source>
        <strain evidence="9 10">DSM 43850</strain>
    </source>
</reference>
<dbReference type="PANTHER" id="PTHR35807:SF1">
    <property type="entry name" value="TRANSCRIPTIONAL REGULATOR REDD"/>
    <property type="match status" value="1"/>
</dbReference>
<evidence type="ECO:0000256" key="1">
    <source>
        <dbReference type="ARBA" id="ARBA00005820"/>
    </source>
</evidence>
<keyword evidence="10" id="KW-1185">Reference proteome</keyword>
<dbReference type="InterPro" id="IPR011990">
    <property type="entry name" value="TPR-like_helical_dom_sf"/>
</dbReference>
<keyword evidence="4" id="KW-0804">Transcription</keyword>
<dbReference type="CDD" id="cd15831">
    <property type="entry name" value="BTAD"/>
    <property type="match status" value="1"/>
</dbReference>
<dbReference type="SMART" id="SM00862">
    <property type="entry name" value="Trans_reg_C"/>
    <property type="match status" value="1"/>
</dbReference>
<protein>
    <submittedName>
        <fullName evidence="9">DNA-binding SARP family transcriptional activator/Tfp pilus assembly protein PilF</fullName>
    </submittedName>
</protein>
<evidence type="ECO:0000256" key="7">
    <source>
        <dbReference type="SAM" id="MobiDB-lite"/>
    </source>
</evidence>
<evidence type="ECO:0000259" key="8">
    <source>
        <dbReference type="PROSITE" id="PS51755"/>
    </source>
</evidence>
<sequence length="942" mass="101975">MNVGVGVPVPIRVEILGPVRVLLDGDELPLGPPLQRAVVALLALRPNRAASRAELVDAIWGEDPPATAQGSLSTYLSALRRVLEPDRPSRAPGSVLVSAGSGAGYLLRLPEDAVDLHRAEAHRERARQAHDAGGFDLAAERWREALALWRGQPFDGISCPFVVGERTRIDELRLATTESLSESLSAAERFDDAVAELDPIVRRQPLRERPRALLMTALYRSGRKAEALELYEEGRRVTVEQLGIEPGPQLRTLHASMVSDAPSAAPPSVRPRTPVPAQLPHDVPGFTGRERELAALTELLAATDRPVAVISAIDGSGGIGKTALAVHAAHRIAERFPDGQLYVNLRGFDPRQPPLQPASALGQLLRGLGVDAATIPGEADELAALYRSQLAGKRMLVLLDNAASTDQVRPLLPGSPTCSVLVTSRNRLGGLVARDGAHRITLDVLSPAESVCMLAGLVGDAQVRAQREAAAELAALCGHLPLALRVAAAQLTDRPHLTLADLREELADERARLDVLAVDDETTAVRAVLSWSYHALKPDAAQLFRQLGLHAGGEFSAPVAAALAGAPLARTRRLLDVLAAGHLIEEVGRDRYRLHDLLKVYSAEVAVEHDGDQARAESATRMLQYYLHSADAVDRVLAPFRRRPQLPEVPADCVPERFDNPGAALAWGELELANLVAAVEQAAQLGDTFHATRIPGAMWAFLAIRTPWVEWMSSHRTGIAAASAGGDHYGEATLLISLGFAYQELHRPQQALDCLLRAKSAHDQLPDRPAEDVMLGALGAAYFGMGRIEEALDHTTRALAGYRARGDRWGEGMALCNLGGYARERGNHEQAVANYERALELFEQLTDQASQLKAYRELGRAHVRFHHYDAAADCFRRAAGLFRRFGGRAGEGWSLHELADALHNGGHLAQAREQWRAALKILDEVDDPRADQVRERLAATLA</sequence>
<dbReference type="Pfam" id="PF00486">
    <property type="entry name" value="Trans_reg_C"/>
    <property type="match status" value="1"/>
</dbReference>
<dbReference type="SMART" id="SM00028">
    <property type="entry name" value="TPR"/>
    <property type="match status" value="6"/>
</dbReference>
<evidence type="ECO:0000256" key="4">
    <source>
        <dbReference type="ARBA" id="ARBA00023163"/>
    </source>
</evidence>
<dbReference type="InterPro" id="IPR016032">
    <property type="entry name" value="Sig_transdc_resp-reg_C-effctor"/>
</dbReference>
<dbReference type="PRINTS" id="PR00364">
    <property type="entry name" value="DISEASERSIST"/>
</dbReference>
<accession>A0ABR6BNC4</accession>
<dbReference type="Proteomes" id="UP000517916">
    <property type="component" value="Unassembled WGS sequence"/>
</dbReference>
<dbReference type="InterPro" id="IPR027417">
    <property type="entry name" value="P-loop_NTPase"/>
</dbReference>
<dbReference type="SMART" id="SM01043">
    <property type="entry name" value="BTAD"/>
    <property type="match status" value="1"/>
</dbReference>
<proteinExistence type="inferred from homology"/>
<gene>
    <name evidence="9" type="ORF">BC739_005625</name>
</gene>
<dbReference type="Gene3D" id="1.10.10.10">
    <property type="entry name" value="Winged helix-like DNA-binding domain superfamily/Winged helix DNA-binding domain"/>
    <property type="match status" value="1"/>
</dbReference>
<evidence type="ECO:0000256" key="3">
    <source>
        <dbReference type="ARBA" id="ARBA00023125"/>
    </source>
</evidence>
<dbReference type="Pfam" id="PF13424">
    <property type="entry name" value="TPR_12"/>
    <property type="match status" value="2"/>
</dbReference>
<feature type="repeat" description="TPR" evidence="5">
    <location>
        <begin position="852"/>
        <end position="885"/>
    </location>
</feature>
<organism evidence="9 10">
    <name type="scientific">Kutzneria viridogrisea</name>
    <dbReference type="NCBI Taxonomy" id="47990"/>
    <lineage>
        <taxon>Bacteria</taxon>
        <taxon>Bacillati</taxon>
        <taxon>Actinomycetota</taxon>
        <taxon>Actinomycetes</taxon>
        <taxon>Pseudonocardiales</taxon>
        <taxon>Pseudonocardiaceae</taxon>
        <taxon>Kutzneria</taxon>
    </lineage>
</organism>
<evidence type="ECO:0000256" key="5">
    <source>
        <dbReference type="PROSITE-ProRule" id="PRU00339"/>
    </source>
</evidence>
<feature type="domain" description="OmpR/PhoB-type" evidence="8">
    <location>
        <begin position="1"/>
        <end position="109"/>
    </location>
</feature>
<evidence type="ECO:0000256" key="2">
    <source>
        <dbReference type="ARBA" id="ARBA00023015"/>
    </source>
</evidence>
<dbReference type="InterPro" id="IPR036388">
    <property type="entry name" value="WH-like_DNA-bd_sf"/>
</dbReference>
<feature type="region of interest" description="Disordered" evidence="7">
    <location>
        <begin position="260"/>
        <end position="283"/>
    </location>
</feature>
<evidence type="ECO:0000256" key="6">
    <source>
        <dbReference type="PROSITE-ProRule" id="PRU01091"/>
    </source>
</evidence>
<dbReference type="InterPro" id="IPR001867">
    <property type="entry name" value="OmpR/PhoB-type_DNA-bd"/>
</dbReference>
<dbReference type="EMBL" id="JACJID010000004">
    <property type="protein sequence ID" value="MBA8928408.1"/>
    <property type="molecule type" value="Genomic_DNA"/>
</dbReference>
<feature type="DNA-binding region" description="OmpR/PhoB-type" evidence="6">
    <location>
        <begin position="1"/>
        <end position="109"/>
    </location>
</feature>
<feature type="repeat" description="TPR" evidence="5">
    <location>
        <begin position="812"/>
        <end position="845"/>
    </location>
</feature>
<dbReference type="GO" id="GO:0003677">
    <property type="term" value="F:DNA binding"/>
    <property type="evidence" value="ECO:0007669"/>
    <property type="project" value="UniProtKB-KW"/>
</dbReference>
<comment type="similarity">
    <text evidence="1">Belongs to the AfsR/DnrI/RedD regulatory family.</text>
</comment>
<dbReference type="PROSITE" id="PS50005">
    <property type="entry name" value="TPR"/>
    <property type="match status" value="2"/>
</dbReference>
<evidence type="ECO:0000313" key="9">
    <source>
        <dbReference type="EMBL" id="MBA8928408.1"/>
    </source>
</evidence>
<dbReference type="SUPFAM" id="SSF52540">
    <property type="entry name" value="P-loop containing nucleoside triphosphate hydrolases"/>
    <property type="match status" value="1"/>
</dbReference>
<dbReference type="PROSITE" id="PS51755">
    <property type="entry name" value="OMPR_PHOB"/>
    <property type="match status" value="1"/>
</dbReference>
<dbReference type="SUPFAM" id="SSF48452">
    <property type="entry name" value="TPR-like"/>
    <property type="match status" value="2"/>
</dbReference>
<name>A0ABR6BNC4_9PSEU</name>
<dbReference type="Pfam" id="PF03704">
    <property type="entry name" value="BTAD"/>
    <property type="match status" value="1"/>
</dbReference>
<dbReference type="InterPro" id="IPR005158">
    <property type="entry name" value="BTAD"/>
</dbReference>
<evidence type="ECO:0000313" key="10">
    <source>
        <dbReference type="Proteomes" id="UP000517916"/>
    </source>
</evidence>
<dbReference type="SUPFAM" id="SSF46894">
    <property type="entry name" value="C-terminal effector domain of the bipartite response regulators"/>
    <property type="match status" value="1"/>
</dbReference>